<protein>
    <submittedName>
        <fullName evidence="1">Uncharacterized protein</fullName>
    </submittedName>
</protein>
<proteinExistence type="predicted"/>
<gene>
    <name evidence="1" type="ORF">EV386_2542</name>
</gene>
<organism evidence="1 2">
    <name type="scientific">Xylanimonas ulmi</name>
    <dbReference type="NCBI Taxonomy" id="228973"/>
    <lineage>
        <taxon>Bacteria</taxon>
        <taxon>Bacillati</taxon>
        <taxon>Actinomycetota</taxon>
        <taxon>Actinomycetes</taxon>
        <taxon>Micrococcales</taxon>
        <taxon>Promicromonosporaceae</taxon>
        <taxon>Xylanimonas</taxon>
    </lineage>
</organism>
<dbReference type="Proteomes" id="UP000293852">
    <property type="component" value="Unassembled WGS sequence"/>
</dbReference>
<accession>A0A4V2EY96</accession>
<name>A0A4V2EY96_9MICO</name>
<dbReference type="EMBL" id="SGWX01000001">
    <property type="protein sequence ID" value="RZS62220.1"/>
    <property type="molecule type" value="Genomic_DNA"/>
</dbReference>
<dbReference type="OrthoDB" id="4869138at2"/>
<evidence type="ECO:0000313" key="1">
    <source>
        <dbReference type="EMBL" id="RZS62220.1"/>
    </source>
</evidence>
<reference evidence="1 2" key="1">
    <citation type="submission" date="2019-02" db="EMBL/GenBank/DDBJ databases">
        <title>Sequencing the genomes of 1000 actinobacteria strains.</title>
        <authorList>
            <person name="Klenk H.-P."/>
        </authorList>
    </citation>
    <scope>NUCLEOTIDE SEQUENCE [LARGE SCALE GENOMIC DNA]</scope>
    <source>
        <strain evidence="1 2">DSM 16932</strain>
    </source>
</reference>
<sequence>MRAYYAMLDASLQNPETFNPDDLKHVAITTALASAQNRFNAIWGQQGLRQTGSTVLTEVALTSVDLAPADDIPIVEFRVCWNTSGLDVLDADGNSAIPADHNPLGVERVGVANYEYPTGPWLVAFTEFKEGETC</sequence>
<comment type="caution">
    <text evidence="1">The sequence shown here is derived from an EMBL/GenBank/DDBJ whole genome shotgun (WGS) entry which is preliminary data.</text>
</comment>
<keyword evidence="2" id="KW-1185">Reference proteome</keyword>
<evidence type="ECO:0000313" key="2">
    <source>
        <dbReference type="Proteomes" id="UP000293852"/>
    </source>
</evidence>
<dbReference type="RefSeq" id="WP_130415504.1">
    <property type="nucleotide sequence ID" value="NZ_SGWX01000001.1"/>
</dbReference>
<dbReference type="AlphaFoldDB" id="A0A4V2EY96"/>